<name>A0A848ELW9_9PROT</name>
<comment type="function">
    <text evidence="5">CzcA and CzcB together would act in zinc efflux nearly as effectively as the complete czc efflux system (CzcABC). The CzcB protein is thought to funnel zinc cations to the CzcA transport protein.</text>
</comment>
<feature type="transmembrane region" description="Helical" evidence="7">
    <location>
        <begin position="35"/>
        <end position="55"/>
    </location>
</feature>
<reference evidence="11 12" key="1">
    <citation type="submission" date="2020-03" db="EMBL/GenBank/DDBJ databases">
        <authorList>
            <person name="Sun Q."/>
        </authorList>
    </citation>
    <scope>NUCLEOTIDE SEQUENCE [LARGE SCALE GENOMIC DNA]</scope>
    <source>
        <strain evidence="11 12">JC162</strain>
    </source>
</reference>
<evidence type="ECO:0000256" key="2">
    <source>
        <dbReference type="ARBA" id="ARBA00022448"/>
    </source>
</evidence>
<dbReference type="Pfam" id="PF25973">
    <property type="entry name" value="BSH_CzcB"/>
    <property type="match status" value="1"/>
</dbReference>
<evidence type="ECO:0000256" key="1">
    <source>
        <dbReference type="ARBA" id="ARBA00009477"/>
    </source>
</evidence>
<dbReference type="Gene3D" id="2.40.30.170">
    <property type="match status" value="1"/>
</dbReference>
<feature type="domain" description="CzcB-like C-terminal circularly permuted SH3-like" evidence="10">
    <location>
        <begin position="392"/>
        <end position="427"/>
    </location>
</feature>
<sequence length="437" mass="46418">MHIAPPAEAPKVEATPMTPTEIAPAPVAARPRRRALLLGTIAIAIAAGGGGAAWFKHGHAPAIVAPAEAATTSARLPDGSFRLSSAEARMLRVEPVAVRDFRPERVAEGRISYNEDRSTPIYPPYNGRVVRVVAQPGQAVAPGDVLFEIETTDLTGAANDLLAAGDQLARARNQLELTRRNEARQRELFTVRAAARRDVEQAEADHQNAQADLRTAEASLAAARDKLRVLGRDADAIAEIERTRRVNAVVPVVAPLAGTVVQRRIGPGQWLNAGGSDPVFTIADLSDVWLVAAVRELDAPLVRVGQQVQVSVDALPGRSFPARIEHVATALDASTRRLPVRAAIADPDHVLKPEMFASFRIAVGDSQGSVAIPTGALIYRGAEAAVWEALEDTRFILRPVRTGLRDGNLVQVTEGVAPGARVVTGGALFVDRAATAD</sequence>
<dbReference type="Pfam" id="PF25975">
    <property type="entry name" value="CzcB_C"/>
    <property type="match status" value="1"/>
</dbReference>
<dbReference type="EMBL" id="JABBKX010000015">
    <property type="protein sequence ID" value="NMJ44380.1"/>
    <property type="molecule type" value="Genomic_DNA"/>
</dbReference>
<keyword evidence="4" id="KW-0105">Cadmium resistance</keyword>
<dbReference type="Gene3D" id="2.40.50.100">
    <property type="match status" value="1"/>
</dbReference>
<evidence type="ECO:0000313" key="11">
    <source>
        <dbReference type="EMBL" id="NMJ44380.1"/>
    </source>
</evidence>
<proteinExistence type="inferred from homology"/>
<comment type="similarity">
    <text evidence="1">Belongs to the membrane fusion protein (MFP) (TC 8.A.1) family.</text>
</comment>
<dbReference type="PANTHER" id="PTHR30097:SF15">
    <property type="entry name" value="CATION EFFLUX SYSTEM PROTEIN CUSB"/>
    <property type="match status" value="1"/>
</dbReference>
<dbReference type="SUPFAM" id="SSF56954">
    <property type="entry name" value="Outer membrane efflux proteins (OEP)"/>
    <property type="match status" value="1"/>
</dbReference>
<dbReference type="InterPro" id="IPR006143">
    <property type="entry name" value="RND_pump_MFP"/>
</dbReference>
<evidence type="ECO:0000256" key="4">
    <source>
        <dbReference type="ARBA" id="ARBA00043263"/>
    </source>
</evidence>
<dbReference type="InterPro" id="IPR058649">
    <property type="entry name" value="CzcB_C"/>
</dbReference>
<keyword evidence="7" id="KW-0812">Transmembrane</keyword>
<feature type="coiled-coil region" evidence="6">
    <location>
        <begin position="161"/>
        <end position="226"/>
    </location>
</feature>
<gene>
    <name evidence="11" type="ORF">GWK16_24250</name>
</gene>
<dbReference type="GO" id="GO:0015679">
    <property type="term" value="P:plasma membrane copper ion transport"/>
    <property type="evidence" value="ECO:0007669"/>
    <property type="project" value="TreeGrafter"/>
</dbReference>
<evidence type="ECO:0000313" key="12">
    <source>
        <dbReference type="Proteomes" id="UP000548582"/>
    </source>
</evidence>
<dbReference type="SUPFAM" id="SSF111369">
    <property type="entry name" value="HlyD-like secretion proteins"/>
    <property type="match status" value="1"/>
</dbReference>
<dbReference type="InterPro" id="IPR011053">
    <property type="entry name" value="Single_hybrid_motif"/>
</dbReference>
<dbReference type="GO" id="GO:0060003">
    <property type="term" value="P:copper ion export"/>
    <property type="evidence" value="ECO:0007669"/>
    <property type="project" value="TreeGrafter"/>
</dbReference>
<dbReference type="SUPFAM" id="SSF51230">
    <property type="entry name" value="Single hybrid motif"/>
    <property type="match status" value="1"/>
</dbReference>
<evidence type="ECO:0000259" key="9">
    <source>
        <dbReference type="Pfam" id="PF25973"/>
    </source>
</evidence>
<dbReference type="InterPro" id="IPR051909">
    <property type="entry name" value="MFP_Cation_Efflux"/>
</dbReference>
<dbReference type="Proteomes" id="UP000548582">
    <property type="component" value="Unassembled WGS sequence"/>
</dbReference>
<dbReference type="Gene3D" id="2.40.420.20">
    <property type="match status" value="1"/>
</dbReference>
<dbReference type="Pfam" id="PF25954">
    <property type="entry name" value="Beta-barrel_RND_2"/>
    <property type="match status" value="1"/>
</dbReference>
<keyword evidence="3" id="KW-0862">Zinc</keyword>
<dbReference type="PANTHER" id="PTHR30097">
    <property type="entry name" value="CATION EFFLUX SYSTEM PROTEIN CUSB"/>
    <property type="match status" value="1"/>
</dbReference>
<dbReference type="NCBIfam" id="TIGR01730">
    <property type="entry name" value="RND_mfp"/>
    <property type="match status" value="1"/>
</dbReference>
<dbReference type="GO" id="GO:0030288">
    <property type="term" value="C:outer membrane-bounded periplasmic space"/>
    <property type="evidence" value="ECO:0007669"/>
    <property type="project" value="TreeGrafter"/>
</dbReference>
<feature type="domain" description="CusB-like beta-barrel" evidence="8">
    <location>
        <begin position="288"/>
        <end position="362"/>
    </location>
</feature>
<keyword evidence="2" id="KW-0813">Transport</keyword>
<keyword evidence="12" id="KW-1185">Reference proteome</keyword>
<protein>
    <submittedName>
        <fullName evidence="11">Efflux RND transporter periplasmic adaptor subunit</fullName>
    </submittedName>
</protein>
<feature type="domain" description="CzcB-like barrel-sandwich hybrid" evidence="9">
    <location>
        <begin position="120"/>
        <end position="284"/>
    </location>
</feature>
<accession>A0A848ELW9</accession>
<dbReference type="AlphaFoldDB" id="A0A848ELW9"/>
<dbReference type="InterPro" id="IPR058647">
    <property type="entry name" value="BSH_CzcB-like"/>
</dbReference>
<dbReference type="GO" id="GO:0046914">
    <property type="term" value="F:transition metal ion binding"/>
    <property type="evidence" value="ECO:0007669"/>
    <property type="project" value="TreeGrafter"/>
</dbReference>
<evidence type="ECO:0000256" key="3">
    <source>
        <dbReference type="ARBA" id="ARBA00022833"/>
    </source>
</evidence>
<comment type="caution">
    <text evidence="11">The sequence shown here is derived from an EMBL/GenBank/DDBJ whole genome shotgun (WGS) entry which is preliminary data.</text>
</comment>
<dbReference type="GO" id="GO:0022857">
    <property type="term" value="F:transmembrane transporter activity"/>
    <property type="evidence" value="ECO:0007669"/>
    <property type="project" value="InterPro"/>
</dbReference>
<organism evidence="11 12">
    <name type="scientific">Neoroseomonas marina</name>
    <dbReference type="NCBI Taxonomy" id="1232220"/>
    <lineage>
        <taxon>Bacteria</taxon>
        <taxon>Pseudomonadati</taxon>
        <taxon>Pseudomonadota</taxon>
        <taxon>Alphaproteobacteria</taxon>
        <taxon>Acetobacterales</taxon>
        <taxon>Acetobacteraceae</taxon>
        <taxon>Neoroseomonas</taxon>
    </lineage>
</organism>
<evidence type="ECO:0000256" key="5">
    <source>
        <dbReference type="ARBA" id="ARBA00058766"/>
    </source>
</evidence>
<dbReference type="InterPro" id="IPR058792">
    <property type="entry name" value="Beta-barrel_RND_2"/>
</dbReference>
<dbReference type="FunFam" id="2.40.420.20:FF:000006">
    <property type="entry name" value="RND family efflux transporter MFP subunit"/>
    <property type="match status" value="1"/>
</dbReference>
<dbReference type="FunFam" id="2.40.30.170:FF:000010">
    <property type="entry name" value="Efflux RND transporter periplasmic adaptor subunit"/>
    <property type="match status" value="1"/>
</dbReference>
<keyword evidence="7" id="KW-1133">Transmembrane helix</keyword>
<evidence type="ECO:0000259" key="10">
    <source>
        <dbReference type="Pfam" id="PF25975"/>
    </source>
</evidence>
<dbReference type="Gene3D" id="1.10.287.470">
    <property type="entry name" value="Helix hairpin bin"/>
    <property type="match status" value="1"/>
</dbReference>
<evidence type="ECO:0000256" key="6">
    <source>
        <dbReference type="SAM" id="Coils"/>
    </source>
</evidence>
<evidence type="ECO:0000259" key="8">
    <source>
        <dbReference type="Pfam" id="PF25954"/>
    </source>
</evidence>
<keyword evidence="6" id="KW-0175">Coiled coil</keyword>
<evidence type="ECO:0000256" key="7">
    <source>
        <dbReference type="SAM" id="Phobius"/>
    </source>
</evidence>
<dbReference type="RefSeq" id="WP_170056558.1">
    <property type="nucleotide sequence ID" value="NZ_JABBKX010000015.1"/>
</dbReference>
<dbReference type="GO" id="GO:0046686">
    <property type="term" value="P:response to cadmium ion"/>
    <property type="evidence" value="ECO:0007669"/>
    <property type="project" value="UniProtKB-KW"/>
</dbReference>
<dbReference type="GO" id="GO:0016020">
    <property type="term" value="C:membrane"/>
    <property type="evidence" value="ECO:0007669"/>
    <property type="project" value="InterPro"/>
</dbReference>
<keyword evidence="7" id="KW-0472">Membrane</keyword>